<organism evidence="5 6">
    <name type="scientific">Methylobacterium tarhaniae</name>
    <dbReference type="NCBI Taxonomy" id="1187852"/>
    <lineage>
        <taxon>Bacteria</taxon>
        <taxon>Pseudomonadati</taxon>
        <taxon>Pseudomonadota</taxon>
        <taxon>Alphaproteobacteria</taxon>
        <taxon>Hyphomicrobiales</taxon>
        <taxon>Methylobacteriaceae</taxon>
        <taxon>Methylobacterium</taxon>
    </lineage>
</organism>
<name>A0A0J6TAW3_9HYPH</name>
<gene>
    <name evidence="5" type="ORF">VQ03_02725</name>
</gene>
<feature type="coiled-coil region" evidence="1">
    <location>
        <begin position="272"/>
        <end position="348"/>
    </location>
</feature>
<feature type="transmembrane region" description="Helical" evidence="3">
    <location>
        <begin position="6"/>
        <end position="22"/>
    </location>
</feature>
<keyword evidence="6" id="KW-1185">Reference proteome</keyword>
<feature type="region of interest" description="Disordered" evidence="2">
    <location>
        <begin position="512"/>
        <end position="543"/>
    </location>
</feature>
<dbReference type="OrthoDB" id="7987476at2"/>
<proteinExistence type="predicted"/>
<feature type="region of interest" description="Disordered" evidence="2">
    <location>
        <begin position="214"/>
        <end position="238"/>
    </location>
</feature>
<dbReference type="Proteomes" id="UP000036449">
    <property type="component" value="Unassembled WGS sequence"/>
</dbReference>
<evidence type="ECO:0000256" key="1">
    <source>
        <dbReference type="SAM" id="Coils"/>
    </source>
</evidence>
<sequence length="543" mass="57448">MNLAIAAAFAGLVLFAMMYWLLRRPARKRSGLSDRPRDDLEVLAGELAELVDVARFINNGFQDDNFYAIRSKYTVIARCLLQHPVYSRYIDSNLGATIEGGHALPLSMLRQEDKECLLVTLRELQGCVQILINLRDAGCIPGTVPGADGDRPGDVPLLAVPAARPVRNRGLRAAMAAAALVVLAGATVLLSGDEAAVSVETLLAQAGRTLRGPGIGVEAPGQGSVRPAASGEGEAEGRDLAARSRRLGAEMEALDRAVLQRRDELHLVGASVARLRLAAEAGQERRREAEAAKASADAAAAEARAGIEAASREAAALRAQVAGQRETLDAAQTEVDAARSDLTALRAAITEQAGRLDAVRAEGEAEIRQVGDRLSELGRTAQDNHEAIGRIGVTLVGFEETSRGIEAARDQLSRERTHLTDLASDASEAGRTLSEIKTRIAALKVALAGPGSTEPAAPAATVPAPPLRTEAALQPEEWRRIQQALARSGHYAGKTDGRPGEETRAAIAKYQRGIGAEPTGRLSPAQIERLIPPPPAKQPMAAR</sequence>
<dbReference type="InterPro" id="IPR036365">
    <property type="entry name" value="PGBD-like_sf"/>
</dbReference>
<keyword evidence="3" id="KW-0472">Membrane</keyword>
<evidence type="ECO:0000259" key="4">
    <source>
        <dbReference type="Pfam" id="PF01471"/>
    </source>
</evidence>
<dbReference type="AlphaFoldDB" id="A0A0J6TAW3"/>
<evidence type="ECO:0000256" key="2">
    <source>
        <dbReference type="SAM" id="MobiDB-lite"/>
    </source>
</evidence>
<dbReference type="SUPFAM" id="SSF47090">
    <property type="entry name" value="PGBD-like"/>
    <property type="match status" value="1"/>
</dbReference>
<keyword evidence="3" id="KW-0812">Transmembrane</keyword>
<dbReference type="EMBL" id="LABZ01000018">
    <property type="protein sequence ID" value="KMO44440.1"/>
    <property type="molecule type" value="Genomic_DNA"/>
</dbReference>
<dbReference type="PATRIC" id="fig|1187852.3.peg.2223"/>
<evidence type="ECO:0000313" key="6">
    <source>
        <dbReference type="Proteomes" id="UP000036449"/>
    </source>
</evidence>
<dbReference type="Pfam" id="PF01471">
    <property type="entry name" value="PG_binding_1"/>
    <property type="match status" value="1"/>
</dbReference>
<dbReference type="InterPro" id="IPR002477">
    <property type="entry name" value="Peptidoglycan-bd-like"/>
</dbReference>
<dbReference type="RefSeq" id="WP_048449325.1">
    <property type="nucleotide sequence ID" value="NZ_LABZ01000018.1"/>
</dbReference>
<comment type="caution">
    <text evidence="5">The sequence shown here is derived from an EMBL/GenBank/DDBJ whole genome shotgun (WGS) entry which is preliminary data.</text>
</comment>
<protein>
    <recommendedName>
        <fullName evidence="4">Peptidoglycan binding-like domain-containing protein</fullName>
    </recommendedName>
</protein>
<reference evidence="5 6" key="1">
    <citation type="submission" date="2015-03" db="EMBL/GenBank/DDBJ databases">
        <title>Genome sequencing of Methylobacterium tarhaniae DSM 25844.</title>
        <authorList>
            <person name="Chaudhry V."/>
            <person name="Patil P.B."/>
        </authorList>
    </citation>
    <scope>NUCLEOTIDE SEQUENCE [LARGE SCALE GENOMIC DNA]</scope>
    <source>
        <strain evidence="5 6">DSM 25844</strain>
    </source>
</reference>
<accession>A0A0J6TAW3</accession>
<evidence type="ECO:0000256" key="3">
    <source>
        <dbReference type="SAM" id="Phobius"/>
    </source>
</evidence>
<feature type="transmembrane region" description="Helical" evidence="3">
    <location>
        <begin position="173"/>
        <end position="192"/>
    </location>
</feature>
<feature type="domain" description="Peptidoglycan binding-like" evidence="4">
    <location>
        <begin position="476"/>
        <end position="530"/>
    </location>
</feature>
<keyword evidence="1" id="KW-0175">Coiled coil</keyword>
<dbReference type="InterPro" id="IPR036366">
    <property type="entry name" value="PGBDSf"/>
</dbReference>
<keyword evidence="3" id="KW-1133">Transmembrane helix</keyword>
<dbReference type="Gene3D" id="1.10.101.10">
    <property type="entry name" value="PGBD-like superfamily/PGBD"/>
    <property type="match status" value="1"/>
</dbReference>
<evidence type="ECO:0000313" key="5">
    <source>
        <dbReference type="EMBL" id="KMO44440.1"/>
    </source>
</evidence>